<reference evidence="1" key="1">
    <citation type="submission" date="2016-12" db="EMBL/GenBank/DDBJ databases">
        <title>The genomes of Aspergillus section Nigri reveals drivers in fungal speciation.</title>
        <authorList>
            <consortium name="DOE Joint Genome Institute"/>
            <person name="Vesth T.C."/>
            <person name="Nybo J."/>
            <person name="Theobald S."/>
            <person name="Brandl J."/>
            <person name="Frisvad J.C."/>
            <person name="Nielsen K.F."/>
            <person name="Lyhne E.K."/>
            <person name="Kogle M.E."/>
            <person name="Kuo A."/>
            <person name="Riley R."/>
            <person name="Clum A."/>
            <person name="Nolan M."/>
            <person name="Lipzen A."/>
            <person name="Salamov A."/>
            <person name="Henrissat B."/>
            <person name="Wiebenga A."/>
            <person name="De Vries R.P."/>
            <person name="Grigoriev I.V."/>
            <person name="Mortensen U.H."/>
            <person name="Andersen M.R."/>
            <person name="Baker S.E."/>
        </authorList>
    </citation>
    <scope>NUCLEOTIDE SEQUENCE [LARGE SCALE GENOMIC DNA]</scope>
    <source>
        <strain evidence="1">CBS 113365</strain>
    </source>
</reference>
<dbReference type="Proteomes" id="UP000248405">
    <property type="component" value="Unassembled WGS sequence"/>
</dbReference>
<dbReference type="AlphaFoldDB" id="A0A319B1X8"/>
<name>A0A319B1X8_ASPVC</name>
<organism evidence="1 2">
    <name type="scientific">Aspergillus vadensis (strain CBS 113365 / IMI 142717 / IBT 24658)</name>
    <dbReference type="NCBI Taxonomy" id="1448311"/>
    <lineage>
        <taxon>Eukaryota</taxon>
        <taxon>Fungi</taxon>
        <taxon>Dikarya</taxon>
        <taxon>Ascomycota</taxon>
        <taxon>Pezizomycotina</taxon>
        <taxon>Eurotiomycetes</taxon>
        <taxon>Eurotiomycetidae</taxon>
        <taxon>Eurotiales</taxon>
        <taxon>Aspergillaceae</taxon>
        <taxon>Aspergillus</taxon>
        <taxon>Aspergillus subgen. Circumdati</taxon>
    </lineage>
</organism>
<proteinExistence type="predicted"/>
<sequence>MGSVRSLVTAIAVVVRGVVFQNKMTAANGALPDRLCGDNALARKSDGDLAASNAEKNSGLKASEQVAVRETYFRALGWYGLAYEYEERQAEAPEPDPHLRRFNKDFMLV</sequence>
<gene>
    <name evidence="1" type="ORF">BO88DRAFT_456071</name>
</gene>
<keyword evidence="2" id="KW-1185">Reference proteome</keyword>
<evidence type="ECO:0000313" key="2">
    <source>
        <dbReference type="Proteomes" id="UP000248405"/>
    </source>
</evidence>
<protein>
    <submittedName>
        <fullName evidence="1">Uncharacterized protein</fullName>
    </submittedName>
</protein>
<dbReference type="EMBL" id="KZ821633">
    <property type="protein sequence ID" value="PYH66667.1"/>
    <property type="molecule type" value="Genomic_DNA"/>
</dbReference>
<dbReference type="RefSeq" id="XP_025560461.1">
    <property type="nucleotide sequence ID" value="XM_025710906.1"/>
</dbReference>
<dbReference type="GeneID" id="37215498"/>
<evidence type="ECO:0000313" key="1">
    <source>
        <dbReference type="EMBL" id="PYH66667.1"/>
    </source>
</evidence>
<accession>A0A319B1X8</accession>